<dbReference type="Proteomes" id="UP000054735">
    <property type="component" value="Unassembled WGS sequence"/>
</dbReference>
<evidence type="ECO:0000313" key="4">
    <source>
        <dbReference type="Proteomes" id="UP000255066"/>
    </source>
</evidence>
<evidence type="ECO:0000313" key="1">
    <source>
        <dbReference type="EMBL" id="KTC76126.1"/>
    </source>
</evidence>
<gene>
    <name evidence="1" type="ORF">Lbir_0195</name>
    <name evidence="2" type="ORF">NCTC12437_02031</name>
</gene>
<reference evidence="2 4" key="2">
    <citation type="submission" date="2018-06" db="EMBL/GenBank/DDBJ databases">
        <authorList>
            <consortium name="Pathogen Informatics"/>
            <person name="Doyle S."/>
        </authorList>
    </citation>
    <scope>NUCLEOTIDE SEQUENCE [LARGE SCALE GENOMIC DNA]</scope>
    <source>
        <strain evidence="2 4">NCTC12437</strain>
    </source>
</reference>
<dbReference type="EMBL" id="UGNW01000001">
    <property type="protein sequence ID" value="STX32250.1"/>
    <property type="molecule type" value="Genomic_DNA"/>
</dbReference>
<protein>
    <submittedName>
        <fullName evidence="2">Uncharacterized protein</fullName>
    </submittedName>
</protein>
<dbReference type="EMBL" id="LNXT01000001">
    <property type="protein sequence ID" value="KTC76126.1"/>
    <property type="molecule type" value="Genomic_DNA"/>
</dbReference>
<keyword evidence="3" id="KW-1185">Reference proteome</keyword>
<accession>A0A378IBQ5</accession>
<name>A0A378IBQ5_9GAMM</name>
<organism evidence="2 4">
    <name type="scientific">Legionella birminghamensis</name>
    <dbReference type="NCBI Taxonomy" id="28083"/>
    <lineage>
        <taxon>Bacteria</taxon>
        <taxon>Pseudomonadati</taxon>
        <taxon>Pseudomonadota</taxon>
        <taxon>Gammaproteobacteria</taxon>
        <taxon>Legionellales</taxon>
        <taxon>Legionellaceae</taxon>
        <taxon>Legionella</taxon>
    </lineage>
</organism>
<evidence type="ECO:0000313" key="3">
    <source>
        <dbReference type="Proteomes" id="UP000054735"/>
    </source>
</evidence>
<dbReference type="Proteomes" id="UP000255066">
    <property type="component" value="Unassembled WGS sequence"/>
</dbReference>
<sequence>MDPAVEAAGSRIVERPRGFEACAAGFEACVAGSNASPRGSNASPGVQTLRRGFKRFAAGFKRFAAGFKNCVARLESCTTGYETLTPLPANYLSNAPRVYVEPAHWAMSLLPFALWPNQRNCLVLKQTIHCLPEACGKSFRSLLQYVY</sequence>
<evidence type="ECO:0000313" key="2">
    <source>
        <dbReference type="EMBL" id="STX32250.1"/>
    </source>
</evidence>
<dbReference type="AlphaFoldDB" id="A0A378IBQ5"/>
<reference evidence="1 3" key="1">
    <citation type="submission" date="2015-11" db="EMBL/GenBank/DDBJ databases">
        <title>Genomic analysis of 38 Legionella species identifies large and diverse effector repertoires.</title>
        <authorList>
            <person name="Burstein D."/>
            <person name="Amaro F."/>
            <person name="Zusman T."/>
            <person name="Lifshitz Z."/>
            <person name="Cohen O."/>
            <person name="Gilbert J.A."/>
            <person name="Pupko T."/>
            <person name="Shuman H.A."/>
            <person name="Segal G."/>
        </authorList>
    </citation>
    <scope>NUCLEOTIDE SEQUENCE [LARGE SCALE GENOMIC DNA]</scope>
    <source>
        <strain evidence="1 3">CDC#1407-AL-14</strain>
    </source>
</reference>
<proteinExistence type="predicted"/>